<feature type="region of interest" description="Disordered" evidence="1">
    <location>
        <begin position="31"/>
        <end position="57"/>
    </location>
</feature>
<gene>
    <name evidence="2" type="ORF">V5O48_016897</name>
</gene>
<comment type="caution">
    <text evidence="2">The sequence shown here is derived from an EMBL/GenBank/DDBJ whole genome shotgun (WGS) entry which is preliminary data.</text>
</comment>
<proteinExistence type="predicted"/>
<evidence type="ECO:0000313" key="3">
    <source>
        <dbReference type="Proteomes" id="UP001465976"/>
    </source>
</evidence>
<keyword evidence="3" id="KW-1185">Reference proteome</keyword>
<reference evidence="2 3" key="1">
    <citation type="submission" date="2024-02" db="EMBL/GenBank/DDBJ databases">
        <title>A draft genome for the cacao thread blight pathogen Marasmius crinis-equi.</title>
        <authorList>
            <person name="Cohen S.P."/>
            <person name="Baruah I.K."/>
            <person name="Amoako-Attah I."/>
            <person name="Bukari Y."/>
            <person name="Meinhardt L.W."/>
            <person name="Bailey B.A."/>
        </authorList>
    </citation>
    <scope>NUCLEOTIDE SEQUENCE [LARGE SCALE GENOMIC DNA]</scope>
    <source>
        <strain evidence="2 3">GH-76</strain>
    </source>
</reference>
<accession>A0ABR3EQQ1</accession>
<evidence type="ECO:0000256" key="1">
    <source>
        <dbReference type="SAM" id="MobiDB-lite"/>
    </source>
</evidence>
<evidence type="ECO:0000313" key="2">
    <source>
        <dbReference type="EMBL" id="KAL0565132.1"/>
    </source>
</evidence>
<name>A0ABR3EQQ1_9AGAR</name>
<protein>
    <submittedName>
        <fullName evidence="2">Uncharacterized protein</fullName>
    </submittedName>
</protein>
<sequence>MSVYPDDNSHSTSIGFTSKETGTANRRYYYARLPDPGERSNASPTLRDDIQDKDDTASQSSFFHAARQLTTGGGQFNAARVINNNYYHSGGPSRNPAIMKEHGILPSRKPPRGIKEIDIGDIVMKTEQSSNGTIYVNVKAQSVPNGRKSLVKVEHPLLIREITKLTRTSRGKVTRTIQIAEIPQLGMGECTVVQFEANNPDDAKAVEIAASEDLELLEHTPPAIEYHGDVFHSIDVYRYIPDFVGTVLSLAHHKKLTDISDFVKTHPSVIFGTVIHLNKPGIVYRFHPSPLSNLEWYYRTNRASLAHRQSTIGSELDHGRLSLTFGLDGAWANFGIHAPPEPKAPAYLSQASLEDEESSEDLVLVDTFSFYLCGKLTADPSTFSPPVYLFHRKL</sequence>
<dbReference type="Proteomes" id="UP001465976">
    <property type="component" value="Unassembled WGS sequence"/>
</dbReference>
<organism evidence="2 3">
    <name type="scientific">Marasmius crinis-equi</name>
    <dbReference type="NCBI Taxonomy" id="585013"/>
    <lineage>
        <taxon>Eukaryota</taxon>
        <taxon>Fungi</taxon>
        <taxon>Dikarya</taxon>
        <taxon>Basidiomycota</taxon>
        <taxon>Agaricomycotina</taxon>
        <taxon>Agaricomycetes</taxon>
        <taxon>Agaricomycetidae</taxon>
        <taxon>Agaricales</taxon>
        <taxon>Marasmiineae</taxon>
        <taxon>Marasmiaceae</taxon>
        <taxon>Marasmius</taxon>
    </lineage>
</organism>
<dbReference type="EMBL" id="JBAHYK010002407">
    <property type="protein sequence ID" value="KAL0565132.1"/>
    <property type="molecule type" value="Genomic_DNA"/>
</dbReference>
<feature type="compositionally biased region" description="Basic and acidic residues" evidence="1">
    <location>
        <begin position="46"/>
        <end position="56"/>
    </location>
</feature>